<evidence type="ECO:0000256" key="5">
    <source>
        <dbReference type="ARBA" id="ARBA00022970"/>
    </source>
</evidence>
<accession>A0AAQ4RYE7</accession>
<keyword evidence="4" id="KW-0812">Transmembrane</keyword>
<evidence type="ECO:0000256" key="3">
    <source>
        <dbReference type="ARBA" id="ARBA00022448"/>
    </source>
</evidence>
<protein>
    <submittedName>
        <fullName evidence="9">Sideroflexin 5a</fullName>
    </submittedName>
</protein>
<dbReference type="AlphaFoldDB" id="A0AAQ4RYE7"/>
<keyword evidence="5" id="KW-0029">Amino-acid transport</keyword>
<dbReference type="PANTHER" id="PTHR11153:SF17">
    <property type="entry name" value="SIDEROFLEXIN-5"/>
    <property type="match status" value="1"/>
</dbReference>
<evidence type="ECO:0000256" key="6">
    <source>
        <dbReference type="ARBA" id="ARBA00022989"/>
    </source>
</evidence>
<dbReference type="PANTHER" id="PTHR11153">
    <property type="entry name" value="SIDEROFLEXIN"/>
    <property type="match status" value="1"/>
</dbReference>
<reference evidence="9 10" key="1">
    <citation type="journal article" date="2021" name="G3 (Bethesda)">
        <title>Improved contiguity of the threespine stickleback genome using long-read sequencing.</title>
        <authorList>
            <person name="Nath S."/>
            <person name="Shaw D.E."/>
            <person name="White M.A."/>
        </authorList>
    </citation>
    <scope>NUCLEOTIDE SEQUENCE [LARGE SCALE GENOMIC DNA]</scope>
    <source>
        <strain evidence="9 10">Lake Benthic</strain>
    </source>
</reference>
<comment type="subcellular location">
    <subcellularLocation>
        <location evidence="1">Mitochondrion membrane</location>
        <topology evidence="1">Multi-pass membrane protein</topology>
    </subcellularLocation>
</comment>
<dbReference type="GeneTree" id="ENSGT01030000234641"/>
<dbReference type="Pfam" id="PF03820">
    <property type="entry name" value="SFXNs"/>
    <property type="match status" value="1"/>
</dbReference>
<evidence type="ECO:0000256" key="1">
    <source>
        <dbReference type="ARBA" id="ARBA00004225"/>
    </source>
</evidence>
<dbReference type="GO" id="GO:1990542">
    <property type="term" value="P:mitochondrial transmembrane transport"/>
    <property type="evidence" value="ECO:0007669"/>
    <property type="project" value="TreeGrafter"/>
</dbReference>
<evidence type="ECO:0000256" key="7">
    <source>
        <dbReference type="ARBA" id="ARBA00023128"/>
    </source>
</evidence>
<dbReference type="GO" id="GO:0006865">
    <property type="term" value="P:amino acid transport"/>
    <property type="evidence" value="ECO:0007669"/>
    <property type="project" value="UniProtKB-KW"/>
</dbReference>
<evidence type="ECO:0000256" key="2">
    <source>
        <dbReference type="ARBA" id="ARBA00005974"/>
    </source>
</evidence>
<proteinExistence type="inferred from homology"/>
<dbReference type="InterPro" id="IPR004686">
    <property type="entry name" value="Mtc"/>
</dbReference>
<dbReference type="Proteomes" id="UP000007635">
    <property type="component" value="Chromosome XV"/>
</dbReference>
<name>A0AAQ4RYE7_GASAC</name>
<keyword evidence="8" id="KW-0472">Membrane</keyword>
<dbReference type="GO" id="GO:0015137">
    <property type="term" value="F:citrate transmembrane transporter activity"/>
    <property type="evidence" value="ECO:0007669"/>
    <property type="project" value="TreeGrafter"/>
</dbReference>
<keyword evidence="3" id="KW-0813">Transport</keyword>
<evidence type="ECO:0000313" key="9">
    <source>
        <dbReference type="Ensembl" id="ENSGACP00000067928.1"/>
    </source>
</evidence>
<keyword evidence="10" id="KW-1185">Reference proteome</keyword>
<dbReference type="Ensembl" id="ENSGACT00000030794.1">
    <property type="protein sequence ID" value="ENSGACP00000067928.1"/>
    <property type="gene ID" value="ENSGACG00000004871.2"/>
</dbReference>
<dbReference type="GO" id="GO:0005743">
    <property type="term" value="C:mitochondrial inner membrane"/>
    <property type="evidence" value="ECO:0007669"/>
    <property type="project" value="TreeGrafter"/>
</dbReference>
<comment type="similarity">
    <text evidence="2">Belongs to the sideroflexin family.</text>
</comment>
<sequence>MRHSELSEGISVLDDSGNVVGTSKVAARHALLETALTRAVLPVPILILPPIIMSVLERFLPQNFVFAFNEPFPPPGFSVA</sequence>
<evidence type="ECO:0000256" key="8">
    <source>
        <dbReference type="ARBA" id="ARBA00023136"/>
    </source>
</evidence>
<evidence type="ECO:0000313" key="10">
    <source>
        <dbReference type="Proteomes" id="UP000007635"/>
    </source>
</evidence>
<dbReference type="GO" id="GO:0015075">
    <property type="term" value="F:monoatomic ion transmembrane transporter activity"/>
    <property type="evidence" value="ECO:0007669"/>
    <property type="project" value="InterPro"/>
</dbReference>
<evidence type="ECO:0000256" key="4">
    <source>
        <dbReference type="ARBA" id="ARBA00022692"/>
    </source>
</evidence>
<reference evidence="9" key="2">
    <citation type="submission" date="2025-08" db="UniProtKB">
        <authorList>
            <consortium name="Ensembl"/>
        </authorList>
    </citation>
    <scope>IDENTIFICATION</scope>
</reference>
<keyword evidence="7" id="KW-0496">Mitochondrion</keyword>
<keyword evidence="6" id="KW-1133">Transmembrane helix</keyword>
<organism evidence="9 10">
    <name type="scientific">Gasterosteus aculeatus aculeatus</name>
    <name type="common">three-spined stickleback</name>
    <dbReference type="NCBI Taxonomy" id="481459"/>
    <lineage>
        <taxon>Eukaryota</taxon>
        <taxon>Metazoa</taxon>
        <taxon>Chordata</taxon>
        <taxon>Craniata</taxon>
        <taxon>Vertebrata</taxon>
        <taxon>Euteleostomi</taxon>
        <taxon>Actinopterygii</taxon>
        <taxon>Neopterygii</taxon>
        <taxon>Teleostei</taxon>
        <taxon>Neoteleostei</taxon>
        <taxon>Acanthomorphata</taxon>
        <taxon>Eupercaria</taxon>
        <taxon>Perciformes</taxon>
        <taxon>Cottioidei</taxon>
        <taxon>Gasterosteales</taxon>
        <taxon>Gasterosteidae</taxon>
        <taxon>Gasterosteus</taxon>
    </lineage>
</organism>
<reference evidence="9" key="3">
    <citation type="submission" date="2025-09" db="UniProtKB">
        <authorList>
            <consortium name="Ensembl"/>
        </authorList>
    </citation>
    <scope>IDENTIFICATION</scope>
</reference>